<dbReference type="Pfam" id="PF17076">
    <property type="entry name" value="SBE2_C"/>
    <property type="match status" value="1"/>
</dbReference>
<dbReference type="GO" id="GO:0015031">
    <property type="term" value="P:protein transport"/>
    <property type="evidence" value="ECO:0007669"/>
    <property type="project" value="UniProtKB-KW"/>
</dbReference>
<name>A0AAN7WQ67_9SACH</name>
<evidence type="ECO:0000256" key="6">
    <source>
        <dbReference type="SAM" id="MobiDB-lite"/>
    </source>
</evidence>
<keyword evidence="4" id="KW-0333">Golgi apparatus</keyword>
<feature type="compositionally biased region" description="Polar residues" evidence="6">
    <location>
        <begin position="114"/>
        <end position="139"/>
    </location>
</feature>
<dbReference type="Pfam" id="PF22874">
    <property type="entry name" value="SBE2_M"/>
    <property type="match status" value="1"/>
</dbReference>
<comment type="caution">
    <text evidence="10">The sequence shown here is derived from an EMBL/GenBank/DDBJ whole genome shotgun (WGS) entry which is preliminary data.</text>
</comment>
<evidence type="ECO:0000256" key="4">
    <source>
        <dbReference type="ARBA" id="ARBA00023034"/>
    </source>
</evidence>
<protein>
    <recommendedName>
        <fullName evidence="12">Protein SBE22</fullName>
    </recommendedName>
</protein>
<comment type="subcellular location">
    <subcellularLocation>
        <location evidence="1">Golgi apparatus</location>
    </subcellularLocation>
</comment>
<feature type="domain" description="SBE2/SBE22 middle" evidence="8">
    <location>
        <begin position="421"/>
        <end position="542"/>
    </location>
</feature>
<sequence length="861" mass="98842">MSSIHSDNDPGDIMVMKNFNLKKREERQAMKQKETMRKLTASNLDTSNDSNILGLGIARRPSDNLLLKFNQALTTRSRSNGTHSTNIENTEVVYEDGPLNPVDLSDLPPPNKNFVTKNQRPISNDSISTKTSELFSSPSFDLHSRDSSIGNDSEDNETSMVDKSSILSEENTTLIIHQEENTQQNTNDDFSTNDSPIPMPNHILEPILTKPTPKPTYFPNSTNGTNTDASTTSVVSTDISSNTKPSYLHSNRSVPLLKSTRNQPPNHVNSYPYSNTYNKAIQKDFFPDKIGGTNSDNNNYRSKRFPLYSHSNSTTAIPFNKVPLTASQRYRLRKEQNETSLRKSIKKKERFYEDQEQVMELQEGDIDDTLIWNIPTASFSTSSFLNSTKPSGLKLGQSTKAILEQHKNPIIPKNGPFVPGLDFFDMPTSPIPGISKVTDFQYIQDTTKKLSNIYINSSEKLSKSKLSERANSACYLPLDLKEASEKGMEDLLLISENKLELMSNSRPSWLPPKDPEEKKAHEEQISKSISMASIEQLDRNKDREQRLIRNETNRQKFVLLLDRDVTRKSSIKTLQKIIWETSFSDDVRLQMYNTILQSDVKLITKKYIDPFANLLEIVNGMDFPKGKEVELEQLINKSITSKRNNSEMISKDLILMLKIKSISTQGLLVGDELLFYHFLQNKSFKTLSEVWETVNLIQMTCFNDLCQEKYDSKIISKKGIVANYLLRNDDFKDEFNSTCLNFNTWWNILERVDHALFMWIMDIIVVHNAQCFKNDPVKGTLFHNQDWDFYKSKKVFINYKILLSFVLNILLNYHFGFIDLKVLADLDNKDFCIPIPMDDLIDKESVDGLFIRKWLHYYKKF</sequence>
<evidence type="ECO:0000313" key="11">
    <source>
        <dbReference type="Proteomes" id="UP001306508"/>
    </source>
</evidence>
<evidence type="ECO:0000256" key="3">
    <source>
        <dbReference type="ARBA" id="ARBA00022927"/>
    </source>
</evidence>
<keyword evidence="2" id="KW-0813">Transport</keyword>
<reference evidence="11" key="1">
    <citation type="submission" date="2023-07" db="EMBL/GenBank/DDBJ databases">
        <title>A draft genome of Kazachstania heterogenica Y-27499.</title>
        <authorList>
            <person name="Donic C."/>
            <person name="Kralova J.S."/>
            <person name="Fidel L."/>
            <person name="Ben-Dor S."/>
            <person name="Jung S."/>
        </authorList>
    </citation>
    <scope>NUCLEOTIDE SEQUENCE [LARGE SCALE GENOMIC DNA]</scope>
    <source>
        <strain evidence="11">Y27499</strain>
    </source>
</reference>
<accession>A0AAN7WQ67</accession>
<feature type="region of interest" description="Disordered" evidence="6">
    <location>
        <begin position="114"/>
        <end position="165"/>
    </location>
</feature>
<evidence type="ECO:0000259" key="9">
    <source>
        <dbReference type="Pfam" id="PF22876"/>
    </source>
</evidence>
<feature type="region of interest" description="Disordered" evidence="6">
    <location>
        <begin position="505"/>
        <end position="525"/>
    </location>
</feature>
<keyword evidence="5" id="KW-0961">Cell wall biogenesis/degradation</keyword>
<feature type="domain" description="SBE2/SBE22 N-terminal" evidence="9">
    <location>
        <begin position="49"/>
        <end position="392"/>
    </location>
</feature>
<keyword evidence="3" id="KW-0653">Protein transport</keyword>
<evidence type="ECO:0000313" key="10">
    <source>
        <dbReference type="EMBL" id="KAK5782208.1"/>
    </source>
</evidence>
<dbReference type="EMBL" id="JAWIZZ010000006">
    <property type="protein sequence ID" value="KAK5782208.1"/>
    <property type="molecule type" value="Genomic_DNA"/>
</dbReference>
<evidence type="ECO:0000256" key="2">
    <source>
        <dbReference type="ARBA" id="ARBA00022448"/>
    </source>
</evidence>
<evidence type="ECO:0008006" key="12">
    <source>
        <dbReference type="Google" id="ProtNLM"/>
    </source>
</evidence>
<feature type="domain" description="Sbe2/Sbe22 C-terminal" evidence="7">
    <location>
        <begin position="547"/>
        <end position="861"/>
    </location>
</feature>
<keyword evidence="11" id="KW-1185">Reference proteome</keyword>
<dbReference type="Proteomes" id="UP001306508">
    <property type="component" value="Unassembled WGS sequence"/>
</dbReference>
<dbReference type="AlphaFoldDB" id="A0AAN7WQ67"/>
<organism evidence="10 11">
    <name type="scientific">Arxiozyma heterogenica</name>
    <dbReference type="NCBI Taxonomy" id="278026"/>
    <lineage>
        <taxon>Eukaryota</taxon>
        <taxon>Fungi</taxon>
        <taxon>Dikarya</taxon>
        <taxon>Ascomycota</taxon>
        <taxon>Saccharomycotina</taxon>
        <taxon>Saccharomycetes</taxon>
        <taxon>Saccharomycetales</taxon>
        <taxon>Saccharomycetaceae</taxon>
        <taxon>Arxiozyma</taxon>
    </lineage>
</organism>
<evidence type="ECO:0000256" key="5">
    <source>
        <dbReference type="ARBA" id="ARBA00023316"/>
    </source>
</evidence>
<evidence type="ECO:0000256" key="1">
    <source>
        <dbReference type="ARBA" id="ARBA00004555"/>
    </source>
</evidence>
<gene>
    <name evidence="10" type="ORF">RI543_000137</name>
</gene>
<dbReference type="InterPro" id="IPR031403">
    <property type="entry name" value="Sbe2/Sbe22_C"/>
</dbReference>
<feature type="compositionally biased region" description="Basic and acidic residues" evidence="6">
    <location>
        <begin position="513"/>
        <end position="525"/>
    </location>
</feature>
<evidence type="ECO:0000259" key="8">
    <source>
        <dbReference type="Pfam" id="PF22874"/>
    </source>
</evidence>
<dbReference type="Pfam" id="PF22876">
    <property type="entry name" value="SBE2_N"/>
    <property type="match status" value="1"/>
</dbReference>
<dbReference type="GO" id="GO:0005794">
    <property type="term" value="C:Golgi apparatus"/>
    <property type="evidence" value="ECO:0007669"/>
    <property type="project" value="UniProtKB-SubCell"/>
</dbReference>
<evidence type="ECO:0000259" key="7">
    <source>
        <dbReference type="Pfam" id="PF17076"/>
    </source>
</evidence>
<dbReference type="GO" id="GO:0031505">
    <property type="term" value="P:fungal-type cell wall organization"/>
    <property type="evidence" value="ECO:0007669"/>
    <property type="project" value="InterPro"/>
</dbReference>
<dbReference type="InterPro" id="IPR053948">
    <property type="entry name" value="SBE2/SBE22_N"/>
</dbReference>
<proteinExistence type="predicted"/>
<dbReference type="InterPro" id="IPR053949">
    <property type="entry name" value="SBE2/SBE22_M"/>
</dbReference>